<sequence length="207" mass="23073">MKNMPEWNTAKTCYDKKLPISPCFSSEQTEYKSSPSTVACISVRSLQKYYSFSISEHITMGQGTSRLNWACSCEDGKFNLSATYEEQKFSPTETIVEEHQQTQTPQVIKTQLINCQKTSTSKDTLLPIMDVESSTDEPNKNTKLRRTFSSCDLVYTKPTGDSRRQISSKSGGVPKNSSQQYGSQEALSSGGNSSTNTESSGQWHLKQ</sequence>
<organism evidence="2 3">
    <name type="scientific">Cryptotermes secundus</name>
    <dbReference type="NCBI Taxonomy" id="105785"/>
    <lineage>
        <taxon>Eukaryota</taxon>
        <taxon>Metazoa</taxon>
        <taxon>Ecdysozoa</taxon>
        <taxon>Arthropoda</taxon>
        <taxon>Hexapoda</taxon>
        <taxon>Insecta</taxon>
        <taxon>Pterygota</taxon>
        <taxon>Neoptera</taxon>
        <taxon>Polyneoptera</taxon>
        <taxon>Dictyoptera</taxon>
        <taxon>Blattodea</taxon>
        <taxon>Blattoidea</taxon>
        <taxon>Termitoidae</taxon>
        <taxon>Kalotermitidae</taxon>
        <taxon>Cryptotermitinae</taxon>
        <taxon>Cryptotermes</taxon>
    </lineage>
</organism>
<evidence type="ECO:0000313" key="2">
    <source>
        <dbReference type="EMBL" id="PNF26432.1"/>
    </source>
</evidence>
<comment type="caution">
    <text evidence="2">The sequence shown here is derived from an EMBL/GenBank/DDBJ whole genome shotgun (WGS) entry which is preliminary data.</text>
</comment>
<feature type="compositionally biased region" description="Low complexity" evidence="1">
    <location>
        <begin position="188"/>
        <end position="201"/>
    </location>
</feature>
<feature type="region of interest" description="Disordered" evidence="1">
    <location>
        <begin position="155"/>
        <end position="207"/>
    </location>
</feature>
<gene>
    <name evidence="2" type="ORF">B7P43_G16610</name>
</gene>
<accession>A0A2J7QCX2</accession>
<dbReference type="AlphaFoldDB" id="A0A2J7QCX2"/>
<protein>
    <submittedName>
        <fullName evidence="2">Uncharacterized protein</fullName>
    </submittedName>
</protein>
<dbReference type="OrthoDB" id="3176171at2759"/>
<dbReference type="InParanoid" id="A0A2J7QCX2"/>
<feature type="compositionally biased region" description="Polar residues" evidence="1">
    <location>
        <begin position="165"/>
        <end position="187"/>
    </location>
</feature>
<evidence type="ECO:0000256" key="1">
    <source>
        <dbReference type="SAM" id="MobiDB-lite"/>
    </source>
</evidence>
<evidence type="ECO:0000313" key="3">
    <source>
        <dbReference type="Proteomes" id="UP000235965"/>
    </source>
</evidence>
<dbReference type="Proteomes" id="UP000235965">
    <property type="component" value="Unassembled WGS sequence"/>
</dbReference>
<reference evidence="2 3" key="1">
    <citation type="submission" date="2017-12" db="EMBL/GenBank/DDBJ databases">
        <title>Hemimetabolous genomes reveal molecular basis of termite eusociality.</title>
        <authorList>
            <person name="Harrison M.C."/>
            <person name="Jongepier E."/>
            <person name="Robertson H.M."/>
            <person name="Arning N."/>
            <person name="Bitard-Feildel T."/>
            <person name="Chao H."/>
            <person name="Childers C.P."/>
            <person name="Dinh H."/>
            <person name="Doddapaneni H."/>
            <person name="Dugan S."/>
            <person name="Gowin J."/>
            <person name="Greiner C."/>
            <person name="Han Y."/>
            <person name="Hu H."/>
            <person name="Hughes D.S.T."/>
            <person name="Huylmans A.-K."/>
            <person name="Kemena C."/>
            <person name="Kremer L.P.M."/>
            <person name="Lee S.L."/>
            <person name="Lopez-Ezquerra A."/>
            <person name="Mallet L."/>
            <person name="Monroy-Kuhn J.M."/>
            <person name="Moser A."/>
            <person name="Murali S.C."/>
            <person name="Muzny D.M."/>
            <person name="Otani S."/>
            <person name="Piulachs M.-D."/>
            <person name="Poelchau M."/>
            <person name="Qu J."/>
            <person name="Schaub F."/>
            <person name="Wada-Katsumata A."/>
            <person name="Worley K.C."/>
            <person name="Xie Q."/>
            <person name="Ylla G."/>
            <person name="Poulsen M."/>
            <person name="Gibbs R.A."/>
            <person name="Schal C."/>
            <person name="Richards S."/>
            <person name="Belles X."/>
            <person name="Korb J."/>
            <person name="Bornberg-Bauer E."/>
        </authorList>
    </citation>
    <scope>NUCLEOTIDE SEQUENCE [LARGE SCALE GENOMIC DNA]</scope>
    <source>
        <tissue evidence="2">Whole body</tissue>
    </source>
</reference>
<name>A0A2J7QCX2_9NEOP</name>
<keyword evidence="3" id="KW-1185">Reference proteome</keyword>
<dbReference type="EMBL" id="NEVH01015858">
    <property type="protein sequence ID" value="PNF26432.1"/>
    <property type="molecule type" value="Genomic_DNA"/>
</dbReference>
<proteinExistence type="predicted"/>